<evidence type="ECO:0000313" key="2">
    <source>
        <dbReference type="EMBL" id="GGI54720.1"/>
    </source>
</evidence>
<dbReference type="AlphaFoldDB" id="A0A8J3B493"/>
<feature type="region of interest" description="Disordered" evidence="1">
    <location>
        <begin position="1"/>
        <end position="24"/>
    </location>
</feature>
<reference evidence="2" key="1">
    <citation type="journal article" date="2014" name="Int. J. Syst. Evol. Microbiol.">
        <title>Complete genome sequence of Corynebacterium casei LMG S-19264T (=DSM 44701T), isolated from a smear-ripened cheese.</title>
        <authorList>
            <consortium name="US DOE Joint Genome Institute (JGI-PGF)"/>
            <person name="Walter F."/>
            <person name="Albersmeier A."/>
            <person name="Kalinowski J."/>
            <person name="Ruckert C."/>
        </authorList>
    </citation>
    <scope>NUCLEOTIDE SEQUENCE</scope>
    <source>
        <strain evidence="2">CCM 7664</strain>
    </source>
</reference>
<reference evidence="2" key="2">
    <citation type="submission" date="2020-09" db="EMBL/GenBank/DDBJ databases">
        <authorList>
            <person name="Sun Q."/>
            <person name="Sedlacek I."/>
        </authorList>
    </citation>
    <scope>NUCLEOTIDE SEQUENCE</scope>
    <source>
        <strain evidence="2">CCM 7664</strain>
    </source>
</reference>
<dbReference type="Proteomes" id="UP000627205">
    <property type="component" value="Unassembled WGS sequence"/>
</dbReference>
<feature type="compositionally biased region" description="Basic residues" evidence="1">
    <location>
        <begin position="1"/>
        <end position="11"/>
    </location>
</feature>
<evidence type="ECO:0000313" key="3">
    <source>
        <dbReference type="Proteomes" id="UP000627205"/>
    </source>
</evidence>
<organism evidence="2 3">
    <name type="scientific">Oxalicibacterium solurbis</name>
    <dbReference type="NCBI Taxonomy" id="69280"/>
    <lineage>
        <taxon>Bacteria</taxon>
        <taxon>Pseudomonadati</taxon>
        <taxon>Pseudomonadota</taxon>
        <taxon>Betaproteobacteria</taxon>
        <taxon>Burkholderiales</taxon>
        <taxon>Oxalobacteraceae</taxon>
        <taxon>Oxalicibacterium</taxon>
    </lineage>
</organism>
<proteinExistence type="predicted"/>
<feature type="compositionally biased region" description="Basic and acidic residues" evidence="1">
    <location>
        <begin position="15"/>
        <end position="24"/>
    </location>
</feature>
<comment type="caution">
    <text evidence="2">The sequence shown here is derived from an EMBL/GenBank/DDBJ whole genome shotgun (WGS) entry which is preliminary data.</text>
</comment>
<keyword evidence="3" id="KW-1185">Reference proteome</keyword>
<dbReference type="EMBL" id="BMDP01000002">
    <property type="protein sequence ID" value="GGI54720.1"/>
    <property type="molecule type" value="Genomic_DNA"/>
</dbReference>
<sequence>MGGSGAKRKPCGFRGDAHRAEGRQARSLVKAAKAANAAARWAVIRNARACAASRGEDVRIDRTADEIIA</sequence>
<evidence type="ECO:0000256" key="1">
    <source>
        <dbReference type="SAM" id="MobiDB-lite"/>
    </source>
</evidence>
<protein>
    <submittedName>
        <fullName evidence="2">Uncharacterized protein</fullName>
    </submittedName>
</protein>
<gene>
    <name evidence="2" type="ORF">GCM10011430_18940</name>
</gene>
<accession>A0A8J3B493</accession>
<name>A0A8J3B493_9BURK</name>